<evidence type="ECO:0000256" key="1">
    <source>
        <dbReference type="SAM" id="MobiDB-lite"/>
    </source>
</evidence>
<name>A0A0R2BMH6_9LACO</name>
<feature type="region of interest" description="Disordered" evidence="1">
    <location>
        <begin position="161"/>
        <end position="209"/>
    </location>
</feature>
<sequence>MFSDKFVKIVDLTDSDMISQKGIDKTITDSGTHQFLIVNIPATSEDQLKYNGYLLHVNIKYITKAVNPIVILNFPNLKTLSLEQADDLLNVSYGANEANQTSITDKSRILMNFPNASDLSIQQNFVGTLLAPAATVLIKGLKLNTTFSAAYAKNIEMTNGTTSSGSDGVFNPPEFGDPNNQGGSTETDEITKADVTKVPASGSASTKSFKDDQQTLSDFKYNDTLKFDIGWQGYADAELYRSTDGTTWTNINTDIKTGDDGNKTYTSADFSPGKDVKLTVDGSNGTQQIFKTTGNKTYSFALVKSNQKTLTDVSDAVWQGQVATSTADFTLAVPDKIDFSIDYSKLKTDSDGDLLATPKETPELVLSNDLEADFSLTLKSDATADQTEPKNEQTNVFLGAQRFKFISNNQAIYLANNLELFSKSVPIDGVLAVAQDPLEPKVEKYQLTGFQVKVPLTLASTAAIVGLDWQLTLGE</sequence>
<protein>
    <submittedName>
        <fullName evidence="2">Uncharacterized protein</fullName>
    </submittedName>
</protein>
<proteinExistence type="predicted"/>
<dbReference type="AlphaFoldDB" id="A0A0R2BMH6"/>
<dbReference type="Proteomes" id="UP000051813">
    <property type="component" value="Unassembled WGS sequence"/>
</dbReference>
<comment type="caution">
    <text evidence="2">The sequence shown here is derived from an EMBL/GenBank/DDBJ whole genome shotgun (WGS) entry which is preliminary data.</text>
</comment>
<dbReference type="EMBL" id="AYYK01000008">
    <property type="protein sequence ID" value="KRM79060.1"/>
    <property type="molecule type" value="Genomic_DNA"/>
</dbReference>
<organism evidence="2 3">
    <name type="scientific">Lapidilactobacillus dextrinicus DSM 20335</name>
    <dbReference type="NCBI Taxonomy" id="1423738"/>
    <lineage>
        <taxon>Bacteria</taxon>
        <taxon>Bacillati</taxon>
        <taxon>Bacillota</taxon>
        <taxon>Bacilli</taxon>
        <taxon>Lactobacillales</taxon>
        <taxon>Lactobacillaceae</taxon>
        <taxon>Lapidilactobacillus</taxon>
    </lineage>
</organism>
<gene>
    <name evidence="2" type="ORF">FC84_GL000218</name>
</gene>
<dbReference type="PATRIC" id="fig|1423738.3.peg.219"/>
<evidence type="ECO:0000313" key="3">
    <source>
        <dbReference type="Proteomes" id="UP000051813"/>
    </source>
</evidence>
<reference evidence="2 3" key="1">
    <citation type="journal article" date="2015" name="Genome Announc.">
        <title>Expanding the biotechnology potential of lactobacilli through comparative genomics of 213 strains and associated genera.</title>
        <authorList>
            <person name="Sun Z."/>
            <person name="Harris H.M."/>
            <person name="McCann A."/>
            <person name="Guo C."/>
            <person name="Argimon S."/>
            <person name="Zhang W."/>
            <person name="Yang X."/>
            <person name="Jeffery I.B."/>
            <person name="Cooney J.C."/>
            <person name="Kagawa T.F."/>
            <person name="Liu W."/>
            <person name="Song Y."/>
            <person name="Salvetti E."/>
            <person name="Wrobel A."/>
            <person name="Rasinkangas P."/>
            <person name="Parkhill J."/>
            <person name="Rea M.C."/>
            <person name="O'Sullivan O."/>
            <person name="Ritari J."/>
            <person name="Douillard F.P."/>
            <person name="Paul Ross R."/>
            <person name="Yang R."/>
            <person name="Briner A.E."/>
            <person name="Felis G.E."/>
            <person name="de Vos W.M."/>
            <person name="Barrangou R."/>
            <person name="Klaenhammer T.R."/>
            <person name="Caufield P.W."/>
            <person name="Cui Y."/>
            <person name="Zhang H."/>
            <person name="O'Toole P.W."/>
        </authorList>
    </citation>
    <scope>NUCLEOTIDE SEQUENCE [LARGE SCALE GENOMIC DNA]</scope>
    <source>
        <strain evidence="2 3">DSM 20335</strain>
    </source>
</reference>
<accession>A0A0R2BMH6</accession>
<keyword evidence="3" id="KW-1185">Reference proteome</keyword>
<evidence type="ECO:0000313" key="2">
    <source>
        <dbReference type="EMBL" id="KRM79060.1"/>
    </source>
</evidence>